<protein>
    <submittedName>
        <fullName evidence="5 6">Uncharacterized protein isoform X1</fullName>
    </submittedName>
</protein>
<feature type="compositionally biased region" description="Polar residues" evidence="2">
    <location>
        <begin position="164"/>
        <end position="174"/>
    </location>
</feature>
<dbReference type="GeneID" id="107889035"/>
<feature type="region of interest" description="Disordered" evidence="2">
    <location>
        <begin position="345"/>
        <end position="443"/>
    </location>
</feature>
<evidence type="ECO:0000256" key="1">
    <source>
        <dbReference type="PROSITE-ProRule" id="PRU00042"/>
    </source>
</evidence>
<dbReference type="InterPro" id="IPR013087">
    <property type="entry name" value="Znf_C2H2_type"/>
</dbReference>
<feature type="compositionally biased region" description="Basic and acidic residues" evidence="2">
    <location>
        <begin position="364"/>
        <end position="382"/>
    </location>
</feature>
<feature type="region of interest" description="Disordered" evidence="2">
    <location>
        <begin position="89"/>
        <end position="112"/>
    </location>
</feature>
<evidence type="ECO:0000313" key="4">
    <source>
        <dbReference type="Proteomes" id="UP000818029"/>
    </source>
</evidence>
<organism evidence="4 8">
    <name type="scientific">Gossypium hirsutum</name>
    <name type="common">Upland cotton</name>
    <name type="synonym">Gossypium mexicanum</name>
    <dbReference type="NCBI Taxonomy" id="3635"/>
    <lineage>
        <taxon>Eukaryota</taxon>
        <taxon>Viridiplantae</taxon>
        <taxon>Streptophyta</taxon>
        <taxon>Embryophyta</taxon>
        <taxon>Tracheophyta</taxon>
        <taxon>Spermatophyta</taxon>
        <taxon>Magnoliopsida</taxon>
        <taxon>eudicotyledons</taxon>
        <taxon>Gunneridae</taxon>
        <taxon>Pentapetalae</taxon>
        <taxon>rosids</taxon>
        <taxon>malvids</taxon>
        <taxon>Malvales</taxon>
        <taxon>Malvaceae</taxon>
        <taxon>Malvoideae</taxon>
        <taxon>Gossypium</taxon>
    </lineage>
</organism>
<evidence type="ECO:0000259" key="3">
    <source>
        <dbReference type="PROSITE" id="PS50157"/>
    </source>
</evidence>
<evidence type="ECO:0000313" key="5">
    <source>
        <dbReference type="RefSeq" id="XP_040932239.1"/>
    </source>
</evidence>
<feature type="compositionally biased region" description="Basic and acidic residues" evidence="2">
    <location>
        <begin position="396"/>
        <end position="410"/>
    </location>
</feature>
<accession>A0ABM2YNX6</accession>
<feature type="compositionally biased region" description="Low complexity" evidence="2">
    <location>
        <begin position="414"/>
        <end position="428"/>
    </location>
</feature>
<dbReference type="Proteomes" id="UP000818029">
    <property type="component" value="Chromosome A09"/>
</dbReference>
<keyword evidence="1" id="KW-0862">Zinc</keyword>
<name>A0ABM2YNX6_GOSHI</name>
<dbReference type="RefSeq" id="XP_040932240.1">
    <property type="nucleotide sequence ID" value="XM_041076306.1"/>
</dbReference>
<reference evidence="5 6" key="2">
    <citation type="submission" date="2025-05" db="UniProtKB">
        <authorList>
            <consortium name="RefSeq"/>
        </authorList>
    </citation>
    <scope>IDENTIFICATION</scope>
</reference>
<evidence type="ECO:0000256" key="2">
    <source>
        <dbReference type="SAM" id="MobiDB-lite"/>
    </source>
</evidence>
<dbReference type="PROSITE" id="PS00028">
    <property type="entry name" value="ZINC_FINGER_C2H2_1"/>
    <property type="match status" value="1"/>
</dbReference>
<feature type="compositionally biased region" description="Polar residues" evidence="2">
    <location>
        <begin position="96"/>
        <end position="106"/>
    </location>
</feature>
<dbReference type="RefSeq" id="XP_040932241.1">
    <property type="nucleotide sequence ID" value="XM_041076307.1"/>
</dbReference>
<sequence>MAIYDFPKHGLLWTRLLESCFNKKRDHSSTSQNFSYSFLVATMNFLLPRDDSEEHLGTKTCFYCNKVFSSHRALGGHLRIHQDGRILRAPNYPGRSRSSVNNTGNPPASLPNSELNSFASFNSLSAISSNSVNNSGNPPASLPNSQLNSSSSFNSPTQFSISSVNNSGNSPASLPNNQLNSTAFNSLTLLPAAHLACDFSWMIYLNETNQVSRSQFIGGYSGVPLIPVILSPDFSYGYSYGATYHHNSLAPRAFAPVGSNVDFPYVCSSCAAYYHNILALRAFVPVGMIAAMPSAAFALCGSVVAPGFLVDSSLFLGSNGVRQFNTNEFQISQVTLSPSFGNALPNVQAQNAGPPSAVSANVGRSERRSLGKRSREADRSRNAETSNASRRPRIAPNEHVEQENRPKKELQLFVDVVVPSSSSEASSSAEEEDPVDMDLSLHL</sequence>
<dbReference type="RefSeq" id="XP_040932243.1">
    <property type="nucleotide sequence ID" value="XM_041076309.1"/>
</dbReference>
<dbReference type="RefSeq" id="XP_040932239.1">
    <property type="nucleotide sequence ID" value="XM_041076305.1"/>
</dbReference>
<feature type="domain" description="C2H2-type" evidence="3">
    <location>
        <begin position="59"/>
        <end position="86"/>
    </location>
</feature>
<keyword evidence="4" id="KW-1185">Reference proteome</keyword>
<evidence type="ECO:0000313" key="6">
    <source>
        <dbReference type="RefSeq" id="XP_040932240.1"/>
    </source>
</evidence>
<feature type="region of interest" description="Disordered" evidence="2">
    <location>
        <begin position="132"/>
        <end position="174"/>
    </location>
</feature>
<evidence type="ECO:0000313" key="9">
    <source>
        <dbReference type="RefSeq" id="XP_040932243.1"/>
    </source>
</evidence>
<keyword evidence="1" id="KW-0479">Metal-binding</keyword>
<feature type="compositionally biased region" description="Low complexity" evidence="2">
    <location>
        <begin position="132"/>
        <end position="163"/>
    </location>
</feature>
<gene>
    <name evidence="5 6 7 8 9" type="primary">LOC107889035</name>
</gene>
<keyword evidence="1" id="KW-0863">Zinc-finger</keyword>
<dbReference type="SUPFAM" id="SSF57667">
    <property type="entry name" value="beta-beta-alpha zinc fingers"/>
    <property type="match status" value="1"/>
</dbReference>
<evidence type="ECO:0000313" key="7">
    <source>
        <dbReference type="RefSeq" id="XP_040932241.1"/>
    </source>
</evidence>
<dbReference type="RefSeq" id="XP_040932242.1">
    <property type="nucleotide sequence ID" value="XM_041076308.1"/>
</dbReference>
<proteinExistence type="predicted"/>
<dbReference type="InterPro" id="IPR036236">
    <property type="entry name" value="Znf_C2H2_sf"/>
</dbReference>
<evidence type="ECO:0000313" key="8">
    <source>
        <dbReference type="RefSeq" id="XP_040932242.1"/>
    </source>
</evidence>
<reference evidence="4" key="1">
    <citation type="journal article" date="2020" name="Nat. Genet.">
        <title>Genomic diversifications of five Gossypium allopolyploid species and their impact on cotton improvement.</title>
        <authorList>
            <person name="Chen Z.J."/>
            <person name="Sreedasyam A."/>
            <person name="Ando A."/>
            <person name="Song Q."/>
            <person name="De Santiago L.M."/>
            <person name="Hulse-Kemp A.M."/>
            <person name="Ding M."/>
            <person name="Ye W."/>
            <person name="Kirkbride R.C."/>
            <person name="Jenkins J."/>
            <person name="Plott C."/>
            <person name="Lovell J."/>
            <person name="Lin Y.M."/>
            <person name="Vaughn R."/>
            <person name="Liu B."/>
            <person name="Simpson S."/>
            <person name="Scheffler B.E."/>
            <person name="Wen L."/>
            <person name="Saski C.A."/>
            <person name="Grover C.E."/>
            <person name="Hu G."/>
            <person name="Conover J.L."/>
            <person name="Carlson J.W."/>
            <person name="Shu S."/>
            <person name="Boston L.B."/>
            <person name="Williams M."/>
            <person name="Peterson D.G."/>
            <person name="McGee K."/>
            <person name="Jones D.C."/>
            <person name="Wendel J.F."/>
            <person name="Stelly D.M."/>
            <person name="Grimwood J."/>
            <person name="Schmutz J."/>
        </authorList>
    </citation>
    <scope>NUCLEOTIDE SEQUENCE [LARGE SCALE GENOMIC DNA]</scope>
    <source>
        <strain evidence="4">cv. TM-1</strain>
    </source>
</reference>
<dbReference type="PROSITE" id="PS50157">
    <property type="entry name" value="ZINC_FINGER_C2H2_2"/>
    <property type="match status" value="1"/>
</dbReference>